<dbReference type="Gene3D" id="1.10.10.10">
    <property type="entry name" value="Winged helix-like DNA-binding domain superfamily/Winged helix DNA-binding domain"/>
    <property type="match status" value="1"/>
</dbReference>
<dbReference type="InterPro" id="IPR036388">
    <property type="entry name" value="WH-like_DNA-bd_sf"/>
</dbReference>
<dbReference type="InterPro" id="IPR013325">
    <property type="entry name" value="RNA_pol_sigma_r2"/>
</dbReference>
<dbReference type="InterPro" id="IPR007627">
    <property type="entry name" value="RNA_pol_sigma70_r2"/>
</dbReference>
<proteinExistence type="inferred from homology"/>
<accession>A0A9X8EJZ5</accession>
<dbReference type="SUPFAM" id="SSF88946">
    <property type="entry name" value="Sigma2 domain of RNA polymerase sigma factors"/>
    <property type="match status" value="1"/>
</dbReference>
<dbReference type="InterPro" id="IPR039425">
    <property type="entry name" value="RNA_pol_sigma-70-like"/>
</dbReference>
<name>A0A9X8EJZ5_PSEPU</name>
<keyword evidence="2" id="KW-0805">Transcription regulation</keyword>
<dbReference type="GO" id="GO:0003677">
    <property type="term" value="F:DNA binding"/>
    <property type="evidence" value="ECO:0007669"/>
    <property type="project" value="InterPro"/>
</dbReference>
<evidence type="ECO:0000259" key="6">
    <source>
        <dbReference type="Pfam" id="PF08281"/>
    </source>
</evidence>
<dbReference type="GO" id="GO:0016987">
    <property type="term" value="F:sigma factor activity"/>
    <property type="evidence" value="ECO:0007669"/>
    <property type="project" value="UniProtKB-KW"/>
</dbReference>
<dbReference type="Pfam" id="PF04542">
    <property type="entry name" value="Sigma70_r2"/>
    <property type="match status" value="1"/>
</dbReference>
<dbReference type="GeneID" id="87482188"/>
<keyword evidence="4" id="KW-0804">Transcription</keyword>
<dbReference type="Proteomes" id="UP000269115">
    <property type="component" value="Unassembled WGS sequence"/>
</dbReference>
<dbReference type="AlphaFoldDB" id="A0A9X8EJZ5"/>
<evidence type="ECO:0000259" key="5">
    <source>
        <dbReference type="Pfam" id="PF04542"/>
    </source>
</evidence>
<dbReference type="Pfam" id="PF08281">
    <property type="entry name" value="Sigma70_r4_2"/>
    <property type="match status" value="1"/>
</dbReference>
<evidence type="ECO:0000313" key="8">
    <source>
        <dbReference type="Proteomes" id="UP000269115"/>
    </source>
</evidence>
<dbReference type="InterPro" id="IPR014284">
    <property type="entry name" value="RNA_pol_sigma-70_dom"/>
</dbReference>
<dbReference type="NCBIfam" id="NF009180">
    <property type="entry name" value="PRK12528.1"/>
    <property type="match status" value="1"/>
</dbReference>
<dbReference type="SUPFAM" id="SSF88659">
    <property type="entry name" value="Sigma3 and sigma4 domains of RNA polymerase sigma factors"/>
    <property type="match status" value="1"/>
</dbReference>
<dbReference type="Gene3D" id="1.10.1740.10">
    <property type="match status" value="1"/>
</dbReference>
<comment type="similarity">
    <text evidence="1">Belongs to the sigma-70 factor family. ECF subfamily.</text>
</comment>
<dbReference type="RefSeq" id="WP_043864497.1">
    <property type="nucleotide sequence ID" value="NZ_LKGZ01000023.1"/>
</dbReference>
<dbReference type="NCBIfam" id="NF007232">
    <property type="entry name" value="PRK09651.1"/>
    <property type="match status" value="1"/>
</dbReference>
<sequence length="172" mass="19636">MESSPHAPASAHAYLQTLYTDHHRWLRQWLRNRMGCPESAADLAQDTFLSILASKDLFSIREPRSFLSTVARRLMANVHRRRLVEQAYLEALANLPEAVEPSPEVRTLALEALTLLDRLLDELPAKVREAFLLSHLQGLKIAEIAERLQVSTRSVKLYLVRANQHCFFAQLP</sequence>
<dbReference type="FunFam" id="1.10.1740.10:FF:000009">
    <property type="entry name" value="RNA polymerase sigma factor"/>
    <property type="match status" value="1"/>
</dbReference>
<protein>
    <submittedName>
        <fullName evidence="7">RNA polymerase sigma-70 factor (ECF subfamily)</fullName>
    </submittedName>
</protein>
<reference evidence="7 8" key="1">
    <citation type="submission" date="2018-11" db="EMBL/GenBank/DDBJ databases">
        <title>Genomic analyses of the natural microbiome of Caenorhabditis elegans.</title>
        <authorList>
            <person name="Samuel B."/>
        </authorList>
    </citation>
    <scope>NUCLEOTIDE SEQUENCE [LARGE SCALE GENOMIC DNA]</scope>
    <source>
        <strain evidence="7 8">BIGb0473</strain>
    </source>
</reference>
<gene>
    <name evidence="7" type="ORF">EDF85_0605</name>
</gene>
<comment type="caution">
    <text evidence="7">The sequence shown here is derived from an EMBL/GenBank/DDBJ whole genome shotgun (WGS) entry which is preliminary data.</text>
</comment>
<evidence type="ECO:0000256" key="1">
    <source>
        <dbReference type="ARBA" id="ARBA00010641"/>
    </source>
</evidence>
<feature type="domain" description="RNA polymerase sigma-70 region 2" evidence="5">
    <location>
        <begin position="18"/>
        <end position="82"/>
    </location>
</feature>
<dbReference type="NCBIfam" id="TIGR02937">
    <property type="entry name" value="sigma70-ECF"/>
    <property type="match status" value="1"/>
</dbReference>
<feature type="domain" description="RNA polymerase sigma factor 70 region 4 type 2" evidence="6">
    <location>
        <begin position="115"/>
        <end position="166"/>
    </location>
</feature>
<dbReference type="InterPro" id="IPR013249">
    <property type="entry name" value="RNA_pol_sigma70_r4_t2"/>
</dbReference>
<organism evidence="7 8">
    <name type="scientific">Pseudomonas putida</name>
    <name type="common">Arthrobacter siderocapsulatus</name>
    <dbReference type="NCBI Taxonomy" id="303"/>
    <lineage>
        <taxon>Bacteria</taxon>
        <taxon>Pseudomonadati</taxon>
        <taxon>Pseudomonadota</taxon>
        <taxon>Gammaproteobacteria</taxon>
        <taxon>Pseudomonadales</taxon>
        <taxon>Pseudomonadaceae</taxon>
        <taxon>Pseudomonas</taxon>
    </lineage>
</organism>
<evidence type="ECO:0000313" key="7">
    <source>
        <dbReference type="EMBL" id="ROQ52862.1"/>
    </source>
</evidence>
<dbReference type="OrthoDB" id="9797134at2"/>
<dbReference type="EMBL" id="RJUR01000011">
    <property type="protein sequence ID" value="ROQ52862.1"/>
    <property type="molecule type" value="Genomic_DNA"/>
</dbReference>
<dbReference type="GO" id="GO:0006352">
    <property type="term" value="P:DNA-templated transcription initiation"/>
    <property type="evidence" value="ECO:0007669"/>
    <property type="project" value="InterPro"/>
</dbReference>
<evidence type="ECO:0000256" key="2">
    <source>
        <dbReference type="ARBA" id="ARBA00023015"/>
    </source>
</evidence>
<evidence type="ECO:0000256" key="4">
    <source>
        <dbReference type="ARBA" id="ARBA00023163"/>
    </source>
</evidence>
<dbReference type="PANTHER" id="PTHR43133:SF63">
    <property type="entry name" value="RNA POLYMERASE SIGMA FACTOR FECI-RELATED"/>
    <property type="match status" value="1"/>
</dbReference>
<dbReference type="InterPro" id="IPR013324">
    <property type="entry name" value="RNA_pol_sigma_r3/r4-like"/>
</dbReference>
<dbReference type="PANTHER" id="PTHR43133">
    <property type="entry name" value="RNA POLYMERASE ECF-TYPE SIGMA FACTO"/>
    <property type="match status" value="1"/>
</dbReference>
<evidence type="ECO:0000256" key="3">
    <source>
        <dbReference type="ARBA" id="ARBA00023082"/>
    </source>
</evidence>
<keyword evidence="3" id="KW-0731">Sigma factor</keyword>